<evidence type="ECO:0000313" key="1">
    <source>
        <dbReference type="EnsemblProtists" id="EOD35235"/>
    </source>
</evidence>
<proteinExistence type="predicted"/>
<dbReference type="EnsemblProtists" id="EOD35235">
    <property type="protein sequence ID" value="EOD35235"/>
    <property type="gene ID" value="EMIHUDRAFT_110784"/>
</dbReference>
<dbReference type="RefSeq" id="XP_005787664.1">
    <property type="nucleotide sequence ID" value="XM_005787607.1"/>
</dbReference>
<dbReference type="GeneID" id="17280503"/>
<dbReference type="AlphaFoldDB" id="A0A0D3KHK0"/>
<reference evidence="1" key="2">
    <citation type="submission" date="2024-10" db="UniProtKB">
        <authorList>
            <consortium name="EnsemblProtists"/>
        </authorList>
    </citation>
    <scope>IDENTIFICATION</scope>
</reference>
<reference evidence="2" key="1">
    <citation type="journal article" date="2013" name="Nature">
        <title>Pan genome of the phytoplankton Emiliania underpins its global distribution.</title>
        <authorList>
            <person name="Read B.A."/>
            <person name="Kegel J."/>
            <person name="Klute M.J."/>
            <person name="Kuo A."/>
            <person name="Lefebvre S.C."/>
            <person name="Maumus F."/>
            <person name="Mayer C."/>
            <person name="Miller J."/>
            <person name="Monier A."/>
            <person name="Salamov A."/>
            <person name="Young J."/>
            <person name="Aguilar M."/>
            <person name="Claverie J.M."/>
            <person name="Frickenhaus S."/>
            <person name="Gonzalez K."/>
            <person name="Herman E.K."/>
            <person name="Lin Y.C."/>
            <person name="Napier J."/>
            <person name="Ogata H."/>
            <person name="Sarno A.F."/>
            <person name="Shmutz J."/>
            <person name="Schroeder D."/>
            <person name="de Vargas C."/>
            <person name="Verret F."/>
            <person name="von Dassow P."/>
            <person name="Valentin K."/>
            <person name="Van de Peer Y."/>
            <person name="Wheeler G."/>
            <person name="Dacks J.B."/>
            <person name="Delwiche C.F."/>
            <person name="Dyhrman S.T."/>
            <person name="Glockner G."/>
            <person name="John U."/>
            <person name="Richards T."/>
            <person name="Worden A.Z."/>
            <person name="Zhang X."/>
            <person name="Grigoriev I.V."/>
            <person name="Allen A.E."/>
            <person name="Bidle K."/>
            <person name="Borodovsky M."/>
            <person name="Bowler C."/>
            <person name="Brownlee C."/>
            <person name="Cock J.M."/>
            <person name="Elias M."/>
            <person name="Gladyshev V.N."/>
            <person name="Groth M."/>
            <person name="Guda C."/>
            <person name="Hadaegh A."/>
            <person name="Iglesias-Rodriguez M.D."/>
            <person name="Jenkins J."/>
            <person name="Jones B.M."/>
            <person name="Lawson T."/>
            <person name="Leese F."/>
            <person name="Lindquist E."/>
            <person name="Lobanov A."/>
            <person name="Lomsadze A."/>
            <person name="Malik S.B."/>
            <person name="Marsh M.E."/>
            <person name="Mackinder L."/>
            <person name="Mock T."/>
            <person name="Mueller-Roeber B."/>
            <person name="Pagarete A."/>
            <person name="Parker M."/>
            <person name="Probert I."/>
            <person name="Quesneville H."/>
            <person name="Raines C."/>
            <person name="Rensing S.A."/>
            <person name="Riano-Pachon D.M."/>
            <person name="Richier S."/>
            <person name="Rokitta S."/>
            <person name="Shiraiwa Y."/>
            <person name="Soanes D.M."/>
            <person name="van der Giezen M."/>
            <person name="Wahlund T.M."/>
            <person name="Williams B."/>
            <person name="Wilson W."/>
            <person name="Wolfe G."/>
            <person name="Wurch L.L."/>
        </authorList>
    </citation>
    <scope>NUCLEOTIDE SEQUENCE</scope>
</reference>
<sequence>MPTHSGRFDTVAGLLAATPPRLRLLDSSLPDDAERAAVRSCCAGTLASCIAQLDAAIAPHAVRMMDGRLPTSDAFRGDDHDLSKLKALKTVATMVLQDGPMLYREACASLVHARSTFFSDLNAALDADVFDSAFRFRSPSWLAKRAGHELLARVPLLEAEEEARKKKTKAEQEAAVKRKADQQEKAQIAVQREALAKAAKRGLGEAWAAVAAKQGESVGVDDHKVPPNETDQVQPIDRGMGRQIKVYLGQLLDEWLDDEDNLEKWESNKLTASDRRILLAHWFYKASMKALQGEAKRKYFEHALARLSDPELQGAIAVLGGAAKGAKDALTKD</sequence>
<dbReference type="Proteomes" id="UP000013827">
    <property type="component" value="Unassembled WGS sequence"/>
</dbReference>
<keyword evidence="2" id="KW-1185">Reference proteome</keyword>
<dbReference type="PaxDb" id="2903-EOD35235"/>
<accession>A0A0D3KHK0</accession>
<dbReference type="HOGENOM" id="CLU_835322_0_0_1"/>
<evidence type="ECO:0000313" key="2">
    <source>
        <dbReference type="Proteomes" id="UP000013827"/>
    </source>
</evidence>
<name>A0A0D3KHK0_EMIH1</name>
<protein>
    <submittedName>
        <fullName evidence="1">Uncharacterized protein</fullName>
    </submittedName>
</protein>
<dbReference type="KEGG" id="ehx:EMIHUDRAFT_110784"/>
<organism evidence="1 2">
    <name type="scientific">Emiliania huxleyi (strain CCMP1516)</name>
    <dbReference type="NCBI Taxonomy" id="280463"/>
    <lineage>
        <taxon>Eukaryota</taxon>
        <taxon>Haptista</taxon>
        <taxon>Haptophyta</taxon>
        <taxon>Prymnesiophyceae</taxon>
        <taxon>Isochrysidales</taxon>
        <taxon>Noelaerhabdaceae</taxon>
        <taxon>Emiliania</taxon>
    </lineage>
</organism>